<comment type="caution">
    <text evidence="1">The sequence shown here is derived from an EMBL/GenBank/DDBJ whole genome shotgun (WGS) entry which is preliminary data.</text>
</comment>
<dbReference type="EMBL" id="ANIZ01002491">
    <property type="protein sequence ID" value="ETI40048.1"/>
    <property type="molecule type" value="Genomic_DNA"/>
</dbReference>
<protein>
    <recommendedName>
        <fullName evidence="3">M96 mating-specific protein family</fullName>
    </recommendedName>
</protein>
<evidence type="ECO:0000313" key="1">
    <source>
        <dbReference type="EMBL" id="ETI40048.1"/>
    </source>
</evidence>
<dbReference type="Proteomes" id="UP000018721">
    <property type="component" value="Unassembled WGS sequence"/>
</dbReference>
<dbReference type="AlphaFoldDB" id="V9ENI3"/>
<evidence type="ECO:0008006" key="3">
    <source>
        <dbReference type="Google" id="ProtNLM"/>
    </source>
</evidence>
<proteinExistence type="predicted"/>
<reference evidence="1 2" key="1">
    <citation type="submission" date="2013-11" db="EMBL/GenBank/DDBJ databases">
        <title>The Genome Sequence of Phytophthora parasitica P1569.</title>
        <authorList>
            <consortium name="The Broad Institute Genomics Platform"/>
            <person name="Russ C."/>
            <person name="Tyler B."/>
            <person name="Panabieres F."/>
            <person name="Shan W."/>
            <person name="Tripathy S."/>
            <person name="Grunwald N."/>
            <person name="Machado M."/>
            <person name="Johnson C.S."/>
            <person name="Arredondo F."/>
            <person name="Hong C."/>
            <person name="Coffey M."/>
            <person name="Young S.K."/>
            <person name="Zeng Q."/>
            <person name="Gargeya S."/>
            <person name="Fitzgerald M."/>
            <person name="Abouelleil A."/>
            <person name="Alvarado L."/>
            <person name="Chapman S.B."/>
            <person name="Gainer-Dewar J."/>
            <person name="Goldberg J."/>
            <person name="Griggs A."/>
            <person name="Gujja S."/>
            <person name="Hansen M."/>
            <person name="Howarth C."/>
            <person name="Imamovic A."/>
            <person name="Ireland A."/>
            <person name="Larimer J."/>
            <person name="McCowan C."/>
            <person name="Murphy C."/>
            <person name="Pearson M."/>
            <person name="Poon T.W."/>
            <person name="Priest M."/>
            <person name="Roberts A."/>
            <person name="Saif S."/>
            <person name="Shea T."/>
            <person name="Sykes S."/>
            <person name="Wortman J."/>
            <person name="Nusbaum C."/>
            <person name="Birren B."/>
        </authorList>
    </citation>
    <scope>NUCLEOTIDE SEQUENCE [LARGE SCALE GENOMIC DNA]</scope>
    <source>
        <strain evidence="1 2">P1569</strain>
    </source>
</reference>
<dbReference type="PANTHER" id="PTHR35796">
    <property type="entry name" value="HYPOTHETICAL CYTOSOLIC PROTEIN"/>
    <property type="match status" value="1"/>
</dbReference>
<organism evidence="1 2">
    <name type="scientific">Phytophthora nicotianae P1569</name>
    <dbReference type="NCBI Taxonomy" id="1317065"/>
    <lineage>
        <taxon>Eukaryota</taxon>
        <taxon>Sar</taxon>
        <taxon>Stramenopiles</taxon>
        <taxon>Oomycota</taxon>
        <taxon>Peronosporomycetes</taxon>
        <taxon>Peronosporales</taxon>
        <taxon>Peronosporaceae</taxon>
        <taxon>Phytophthora</taxon>
    </lineage>
</organism>
<dbReference type="HOGENOM" id="CLU_027764_2_0_1"/>
<evidence type="ECO:0000313" key="2">
    <source>
        <dbReference type="Proteomes" id="UP000018721"/>
    </source>
</evidence>
<accession>V9ENI3</accession>
<gene>
    <name evidence="1" type="ORF">F443_14441</name>
</gene>
<name>V9ENI3_PHYNI</name>
<dbReference type="PANTHER" id="PTHR35796:SF3">
    <property type="entry name" value="BHLH DOMAIN-CONTAINING PROTEIN"/>
    <property type="match status" value="1"/>
</dbReference>
<keyword evidence="2" id="KW-1185">Reference proteome</keyword>
<sequence>MAFLAEDDDAMRAFEAVLKFVDDFTVNQGQMLCQDSVIRERLKGNGTASRPVSDAIKARRRAADNARKRMLRKAGVYGDPNRARNERKLEIAYLREKVGQLEKELQTLQERPLLTNSDRRETGNCASAPPNCTEVQVSSIWEGFAARQRSRREKAERENVRLKLVLEGQIKVAKSLESLLLKRAQQQIAECTSSIQKPGDICPLGRTLDFRADAADFQELLEYLDAAYSEVDAVLAANGLAAMEMTQQDIHMREGVNGMYLEVFSNKVMPFGQHATAEATWNYFKGSEKHRGNLYAKAAQNLDTPYTIIEHFSKELFAGNSSTDVRVKQIIRRYVEADREVVVWVATIAPIEIKRKAFAGLSSHHRNYAVIKRAKASTPERELSLLQLVAHVTLDTEAGTIYDPMYIRALTDFLLNNAAGNVKADQELIENVLMDQTLDQH</sequence>